<protein>
    <submittedName>
        <fullName evidence="2">Uncharacterized protein</fullName>
    </submittedName>
</protein>
<comment type="caution">
    <text evidence="2">The sequence shown here is derived from an EMBL/GenBank/DDBJ whole genome shotgun (WGS) entry which is preliminary data.</text>
</comment>
<gene>
    <name evidence="2" type="ORF">CPB84DRAFT_1820953</name>
</gene>
<feature type="region of interest" description="Disordered" evidence="1">
    <location>
        <begin position="1"/>
        <end position="56"/>
    </location>
</feature>
<organism evidence="2 3">
    <name type="scientific">Gymnopilus junonius</name>
    <name type="common">Spectacular rustgill mushroom</name>
    <name type="synonym">Gymnopilus spectabilis subsp. junonius</name>
    <dbReference type="NCBI Taxonomy" id="109634"/>
    <lineage>
        <taxon>Eukaryota</taxon>
        <taxon>Fungi</taxon>
        <taxon>Dikarya</taxon>
        <taxon>Basidiomycota</taxon>
        <taxon>Agaricomycotina</taxon>
        <taxon>Agaricomycetes</taxon>
        <taxon>Agaricomycetidae</taxon>
        <taxon>Agaricales</taxon>
        <taxon>Agaricineae</taxon>
        <taxon>Hymenogastraceae</taxon>
        <taxon>Gymnopilus</taxon>
    </lineage>
</organism>
<dbReference type="OrthoDB" id="3362336at2759"/>
<dbReference type="AlphaFoldDB" id="A0A9P5P0V6"/>
<dbReference type="Proteomes" id="UP000724874">
    <property type="component" value="Unassembled WGS sequence"/>
</dbReference>
<sequence>MLSQVVRASRRAAPPTRSAIRARARRYQHIPRRVLSTSASESTSSSPSPENDLVPDSIEEDLHAPVLETLQNADPMPSSSTLPRRSRATRTAFIRTWKPVNNIVDAFTMIRAIERKFGRVLDAHFPKDYEVPVHYQCMSWIIFANPKSLQRIPQNGLDFSIPTSGVKTEAFDLGMDDLERVTKARDYEQGFEFIPADPEGKQPVIGGRIIRAEEDYHDETVDRRLFQGTSKYVMRSWLQWGGFAKLTPIETTEAIRPEQLFDPKYEAEIDLIRMRASMQVAAFATRMSNPAVRLPTRATKDGKPSLGQAVFGGLLEGKNNEATTFPEPSDIFIDDLPSTSAAENAAEDKTSTSTLPSSEPELEPSTPPPPPEPREPTPEEVTAKEALGRQLEVARQLRERVSPPARRKQAKPPMRAPRPRSTMTAQKKPLELEFFQAEKVDEEVSKEAEKKPGVLGKLFGFLRR</sequence>
<evidence type="ECO:0000313" key="2">
    <source>
        <dbReference type="EMBL" id="KAF8911513.1"/>
    </source>
</evidence>
<proteinExistence type="predicted"/>
<dbReference type="EMBL" id="JADNYJ010000004">
    <property type="protein sequence ID" value="KAF8911513.1"/>
    <property type="molecule type" value="Genomic_DNA"/>
</dbReference>
<accession>A0A9P5P0V6</accession>
<name>A0A9P5P0V6_GYMJU</name>
<feature type="compositionally biased region" description="Low complexity" evidence="1">
    <location>
        <begin position="36"/>
        <end position="50"/>
    </location>
</feature>
<reference evidence="2" key="1">
    <citation type="submission" date="2020-11" db="EMBL/GenBank/DDBJ databases">
        <authorList>
            <consortium name="DOE Joint Genome Institute"/>
            <person name="Ahrendt S."/>
            <person name="Riley R."/>
            <person name="Andreopoulos W."/>
            <person name="LaButti K."/>
            <person name="Pangilinan J."/>
            <person name="Ruiz-duenas F.J."/>
            <person name="Barrasa J.M."/>
            <person name="Sanchez-Garcia M."/>
            <person name="Camarero S."/>
            <person name="Miyauchi S."/>
            <person name="Serrano A."/>
            <person name="Linde D."/>
            <person name="Babiker R."/>
            <person name="Drula E."/>
            <person name="Ayuso-Fernandez I."/>
            <person name="Pacheco R."/>
            <person name="Padilla G."/>
            <person name="Ferreira P."/>
            <person name="Barriuso J."/>
            <person name="Kellner H."/>
            <person name="Castanera R."/>
            <person name="Alfaro M."/>
            <person name="Ramirez L."/>
            <person name="Pisabarro A.G."/>
            <person name="Kuo A."/>
            <person name="Tritt A."/>
            <person name="Lipzen A."/>
            <person name="He G."/>
            <person name="Yan M."/>
            <person name="Ng V."/>
            <person name="Cullen D."/>
            <person name="Martin F."/>
            <person name="Rosso M.-N."/>
            <person name="Henrissat B."/>
            <person name="Hibbett D."/>
            <person name="Martinez A.T."/>
            <person name="Grigoriev I.V."/>
        </authorList>
    </citation>
    <scope>NUCLEOTIDE SEQUENCE</scope>
    <source>
        <strain evidence="2">AH 44721</strain>
    </source>
</reference>
<feature type="region of interest" description="Disordered" evidence="1">
    <location>
        <begin position="341"/>
        <end position="429"/>
    </location>
</feature>
<keyword evidence="3" id="KW-1185">Reference proteome</keyword>
<evidence type="ECO:0000256" key="1">
    <source>
        <dbReference type="SAM" id="MobiDB-lite"/>
    </source>
</evidence>
<feature type="region of interest" description="Disordered" evidence="1">
    <location>
        <begin position="68"/>
        <end position="87"/>
    </location>
</feature>
<feature type="compositionally biased region" description="Polar residues" evidence="1">
    <location>
        <begin position="69"/>
        <end position="83"/>
    </location>
</feature>
<feature type="compositionally biased region" description="Basic and acidic residues" evidence="1">
    <location>
        <begin position="372"/>
        <end position="387"/>
    </location>
</feature>
<evidence type="ECO:0000313" key="3">
    <source>
        <dbReference type="Proteomes" id="UP000724874"/>
    </source>
</evidence>
<feature type="compositionally biased region" description="Basic residues" evidence="1">
    <location>
        <begin position="20"/>
        <end position="32"/>
    </location>
</feature>